<dbReference type="Proteomes" id="UP000784294">
    <property type="component" value="Unassembled WGS sequence"/>
</dbReference>
<keyword evidence="2" id="KW-1185">Reference proteome</keyword>
<name>A0A448XLE9_9PLAT</name>
<accession>A0A448XLE9</accession>
<evidence type="ECO:0000313" key="1">
    <source>
        <dbReference type="EMBL" id="VEL39414.1"/>
    </source>
</evidence>
<sequence length="74" mass="8350">MWVKKVVSGQASVHVPKDRSCHLAVTVCFCTFVPDCQVDHASREDRPRRSPEAFRHFAPIGSMRMDAFSTCIGR</sequence>
<gene>
    <name evidence="1" type="ORF">PXEA_LOCUS32854</name>
</gene>
<proteinExistence type="predicted"/>
<evidence type="ECO:0000313" key="2">
    <source>
        <dbReference type="Proteomes" id="UP000784294"/>
    </source>
</evidence>
<dbReference type="EMBL" id="CAAALY010261217">
    <property type="protein sequence ID" value="VEL39414.1"/>
    <property type="molecule type" value="Genomic_DNA"/>
</dbReference>
<protein>
    <submittedName>
        <fullName evidence="1">Uncharacterized protein</fullName>
    </submittedName>
</protein>
<comment type="caution">
    <text evidence="1">The sequence shown here is derived from an EMBL/GenBank/DDBJ whole genome shotgun (WGS) entry which is preliminary data.</text>
</comment>
<organism evidence="1 2">
    <name type="scientific">Protopolystoma xenopodis</name>
    <dbReference type="NCBI Taxonomy" id="117903"/>
    <lineage>
        <taxon>Eukaryota</taxon>
        <taxon>Metazoa</taxon>
        <taxon>Spiralia</taxon>
        <taxon>Lophotrochozoa</taxon>
        <taxon>Platyhelminthes</taxon>
        <taxon>Monogenea</taxon>
        <taxon>Polyopisthocotylea</taxon>
        <taxon>Polystomatidea</taxon>
        <taxon>Polystomatidae</taxon>
        <taxon>Protopolystoma</taxon>
    </lineage>
</organism>
<dbReference type="AlphaFoldDB" id="A0A448XLE9"/>
<reference evidence="1" key="1">
    <citation type="submission" date="2018-11" db="EMBL/GenBank/DDBJ databases">
        <authorList>
            <consortium name="Pathogen Informatics"/>
        </authorList>
    </citation>
    <scope>NUCLEOTIDE SEQUENCE</scope>
</reference>